<dbReference type="Pfam" id="PF20141">
    <property type="entry name" value="Island"/>
    <property type="match status" value="1"/>
</dbReference>
<dbReference type="SUPFAM" id="SSF52058">
    <property type="entry name" value="L domain-like"/>
    <property type="match status" value="1"/>
</dbReference>
<keyword evidence="8 21" id="KW-0812">Transmembrane</keyword>
<evidence type="ECO:0000256" key="11">
    <source>
        <dbReference type="ARBA" id="ARBA00022741"/>
    </source>
</evidence>
<keyword evidence="5" id="KW-0723">Serine/threonine-protein kinase</keyword>
<evidence type="ECO:0000256" key="10">
    <source>
        <dbReference type="ARBA" id="ARBA00022737"/>
    </source>
</evidence>
<dbReference type="InterPro" id="IPR017441">
    <property type="entry name" value="Protein_kinase_ATP_BS"/>
</dbReference>
<keyword evidence="6" id="KW-0433">Leucine-rich repeat</keyword>
<keyword evidence="13 20" id="KW-0067">ATP-binding</keyword>
<comment type="similarity">
    <text evidence="2">Belongs to the protein kinase superfamily. Ser/Thr protein kinase family.</text>
</comment>
<comment type="subcellular location">
    <subcellularLocation>
        <location evidence="1">Cell membrane</location>
        <topology evidence="1">Single-pass type I membrane protein</topology>
    </subcellularLocation>
</comment>
<dbReference type="Gene3D" id="3.80.10.10">
    <property type="entry name" value="Ribonuclease Inhibitor"/>
    <property type="match status" value="2"/>
</dbReference>
<dbReference type="Pfam" id="PF00560">
    <property type="entry name" value="LRR_1"/>
    <property type="match status" value="12"/>
</dbReference>
<dbReference type="InterPro" id="IPR000719">
    <property type="entry name" value="Prot_kinase_dom"/>
</dbReference>
<keyword evidence="16" id="KW-0675">Receptor</keyword>
<dbReference type="SMART" id="SM00220">
    <property type="entry name" value="S_TKc"/>
    <property type="match status" value="1"/>
</dbReference>
<dbReference type="Pfam" id="PF08263">
    <property type="entry name" value="LRRNT_2"/>
    <property type="match status" value="1"/>
</dbReference>
<feature type="transmembrane region" description="Helical" evidence="21">
    <location>
        <begin position="834"/>
        <end position="857"/>
    </location>
</feature>
<evidence type="ECO:0000256" key="12">
    <source>
        <dbReference type="ARBA" id="ARBA00022777"/>
    </source>
</evidence>
<dbReference type="Proteomes" id="UP001174677">
    <property type="component" value="Chromosome 2"/>
</dbReference>
<proteinExistence type="inferred from homology"/>
<evidence type="ECO:0000256" key="9">
    <source>
        <dbReference type="ARBA" id="ARBA00022729"/>
    </source>
</evidence>
<dbReference type="Pfam" id="PF00069">
    <property type="entry name" value="Pkinase"/>
    <property type="match status" value="1"/>
</dbReference>
<evidence type="ECO:0000256" key="2">
    <source>
        <dbReference type="ARBA" id="ARBA00008684"/>
    </source>
</evidence>
<comment type="catalytic activity">
    <reaction evidence="19">
        <text>L-seryl-[protein] + ATP = O-phospho-L-seryl-[protein] + ADP + H(+)</text>
        <dbReference type="Rhea" id="RHEA:17989"/>
        <dbReference type="Rhea" id="RHEA-COMP:9863"/>
        <dbReference type="Rhea" id="RHEA-COMP:11604"/>
        <dbReference type="ChEBI" id="CHEBI:15378"/>
        <dbReference type="ChEBI" id="CHEBI:29999"/>
        <dbReference type="ChEBI" id="CHEBI:30616"/>
        <dbReference type="ChEBI" id="CHEBI:83421"/>
        <dbReference type="ChEBI" id="CHEBI:456216"/>
        <dbReference type="EC" id="2.7.11.1"/>
    </reaction>
</comment>
<dbReference type="InterPro" id="IPR001611">
    <property type="entry name" value="Leu-rich_rpt"/>
</dbReference>
<name>A0ABQ9N3K6_HEVBR</name>
<evidence type="ECO:0000256" key="4">
    <source>
        <dbReference type="ARBA" id="ARBA00022475"/>
    </source>
</evidence>
<dbReference type="PANTHER" id="PTHR48053">
    <property type="entry name" value="LEUCINE RICH REPEAT FAMILY PROTEIN, EXPRESSED"/>
    <property type="match status" value="1"/>
</dbReference>
<keyword evidence="17" id="KW-0325">Glycoprotein</keyword>
<dbReference type="InterPro" id="IPR051716">
    <property type="entry name" value="Plant_RL_S/T_kinase"/>
</dbReference>
<dbReference type="InterPro" id="IPR013210">
    <property type="entry name" value="LRR_N_plant-typ"/>
</dbReference>
<dbReference type="Gene3D" id="3.30.200.20">
    <property type="entry name" value="Phosphorylase Kinase, domain 1"/>
    <property type="match status" value="1"/>
</dbReference>
<dbReference type="EC" id="2.7.11.1" evidence="3"/>
<dbReference type="InterPro" id="IPR045381">
    <property type="entry name" value="BRI1_island_dom"/>
</dbReference>
<dbReference type="PROSITE" id="PS00108">
    <property type="entry name" value="PROTEIN_KINASE_ST"/>
    <property type="match status" value="1"/>
</dbReference>
<evidence type="ECO:0000256" key="3">
    <source>
        <dbReference type="ARBA" id="ARBA00012513"/>
    </source>
</evidence>
<evidence type="ECO:0000256" key="6">
    <source>
        <dbReference type="ARBA" id="ARBA00022614"/>
    </source>
</evidence>
<dbReference type="SUPFAM" id="SSF52047">
    <property type="entry name" value="RNI-like"/>
    <property type="match status" value="1"/>
</dbReference>
<evidence type="ECO:0000256" key="18">
    <source>
        <dbReference type="ARBA" id="ARBA00047899"/>
    </source>
</evidence>
<comment type="catalytic activity">
    <reaction evidence="18">
        <text>L-threonyl-[protein] + ATP = O-phospho-L-threonyl-[protein] + ADP + H(+)</text>
        <dbReference type="Rhea" id="RHEA:46608"/>
        <dbReference type="Rhea" id="RHEA-COMP:11060"/>
        <dbReference type="Rhea" id="RHEA-COMP:11605"/>
        <dbReference type="ChEBI" id="CHEBI:15378"/>
        <dbReference type="ChEBI" id="CHEBI:30013"/>
        <dbReference type="ChEBI" id="CHEBI:30616"/>
        <dbReference type="ChEBI" id="CHEBI:61977"/>
        <dbReference type="ChEBI" id="CHEBI:456216"/>
        <dbReference type="EC" id="2.7.11.1"/>
    </reaction>
</comment>
<feature type="domain" description="Protein kinase" evidence="22">
    <location>
        <begin position="919"/>
        <end position="1196"/>
    </location>
</feature>
<keyword evidence="11 20" id="KW-0547">Nucleotide-binding</keyword>
<keyword evidence="7" id="KW-0808">Transferase</keyword>
<dbReference type="Gene3D" id="3.30.1490.310">
    <property type="match status" value="1"/>
</dbReference>
<dbReference type="PROSITE" id="PS50011">
    <property type="entry name" value="PROTEIN_KINASE_DOM"/>
    <property type="match status" value="1"/>
</dbReference>
<keyword evidence="15 21" id="KW-0472">Membrane</keyword>
<evidence type="ECO:0000256" key="17">
    <source>
        <dbReference type="ARBA" id="ARBA00023180"/>
    </source>
</evidence>
<keyword evidence="24" id="KW-1185">Reference proteome</keyword>
<evidence type="ECO:0000256" key="16">
    <source>
        <dbReference type="ARBA" id="ARBA00023170"/>
    </source>
</evidence>
<comment type="caution">
    <text evidence="23">The sequence shown here is derived from an EMBL/GenBank/DDBJ whole genome shotgun (WGS) entry which is preliminary data.</text>
</comment>
<keyword evidence="4" id="KW-1003">Cell membrane</keyword>
<dbReference type="InterPro" id="IPR011009">
    <property type="entry name" value="Kinase-like_dom_sf"/>
</dbReference>
<evidence type="ECO:0000256" key="21">
    <source>
        <dbReference type="SAM" id="Phobius"/>
    </source>
</evidence>
<evidence type="ECO:0000256" key="19">
    <source>
        <dbReference type="ARBA" id="ARBA00048679"/>
    </source>
</evidence>
<dbReference type="InterPro" id="IPR008271">
    <property type="entry name" value="Ser/Thr_kinase_AS"/>
</dbReference>
<keyword evidence="14 21" id="KW-1133">Transmembrane helix</keyword>
<dbReference type="PANTHER" id="PTHR48053:SF31">
    <property type="entry name" value="SERINE_THREONINE-PROTEIN KINASE BRI1-LIKE 1"/>
    <property type="match status" value="1"/>
</dbReference>
<evidence type="ECO:0000256" key="14">
    <source>
        <dbReference type="ARBA" id="ARBA00022989"/>
    </source>
</evidence>
<keyword evidence="12" id="KW-0418">Kinase</keyword>
<keyword evidence="10" id="KW-0677">Repeat</keyword>
<organism evidence="23 24">
    <name type="scientific">Hevea brasiliensis</name>
    <name type="common">Para rubber tree</name>
    <name type="synonym">Siphonia brasiliensis</name>
    <dbReference type="NCBI Taxonomy" id="3981"/>
    <lineage>
        <taxon>Eukaryota</taxon>
        <taxon>Viridiplantae</taxon>
        <taxon>Streptophyta</taxon>
        <taxon>Embryophyta</taxon>
        <taxon>Tracheophyta</taxon>
        <taxon>Spermatophyta</taxon>
        <taxon>Magnoliopsida</taxon>
        <taxon>eudicotyledons</taxon>
        <taxon>Gunneridae</taxon>
        <taxon>Pentapetalae</taxon>
        <taxon>rosids</taxon>
        <taxon>fabids</taxon>
        <taxon>Malpighiales</taxon>
        <taxon>Euphorbiaceae</taxon>
        <taxon>Crotonoideae</taxon>
        <taxon>Micrandreae</taxon>
        <taxon>Hevea</taxon>
    </lineage>
</organism>
<evidence type="ECO:0000256" key="20">
    <source>
        <dbReference type="PROSITE-ProRule" id="PRU10141"/>
    </source>
</evidence>
<dbReference type="PROSITE" id="PS51450">
    <property type="entry name" value="LRR"/>
    <property type="match status" value="1"/>
</dbReference>
<gene>
    <name evidence="23" type="ORF">P3X46_002633</name>
</gene>
<evidence type="ECO:0000256" key="13">
    <source>
        <dbReference type="ARBA" id="ARBA00022840"/>
    </source>
</evidence>
<evidence type="ECO:0000256" key="1">
    <source>
        <dbReference type="ARBA" id="ARBA00004251"/>
    </source>
</evidence>
<evidence type="ECO:0000256" key="8">
    <source>
        <dbReference type="ARBA" id="ARBA00022692"/>
    </source>
</evidence>
<sequence length="1222" mass="132867">MKREWRRVSSQDQGIMGIFVFGYILLLLLIIPSQARELASQQSSNDDIVGLLTFKRSSVQSDPKNVLANWTTDSPSPCSWFGVSCSLDGRRVTSLNLTNAGLIGSLHLADLTSLPALTDLILRGNLFSAGDLSASSATPCALETIDLSFNNISDPLPGRSFLFSCNRLARVNLSHNSIPGGTVQFGPSLLELDLYGNRISDSTFLNRSLSICQNLNFLNFSNNKLAGKLETTPISCKSLSVLDLSYNLLSGEIPPSFVADSPPSLKHLDLSHNNFSGNLSSLDFGRCSNLSLFSLSQNRLSGTVFPISLNNCEVLETLDLSHNELQLKIPGAALGRFKKLKQLSLADNLFFGDIPPELGQACGTLQELDLSANKLTGGLPLNFVSCSSLQTLNLGNNLLSGDFLTTVISSLQSLKYLYVPFNNITGPVPLSLTNCTQLQVLDLSSNGFTGNVPFEFCTSSNSSTLQKLFIANNYLSGQVPSELGSCKNLTGIDLSFNNLNGPIPSEVWTLPNLADFVMWANNLTGDIPEGICENGGNLETLILNNNLLTGTIPKSIGSCTNMIWISLSSNQLSGEIPPSIGNLVNLAILQMGNNSLSGQIPPELGRCPSLIWLDLNSNDITGPLPPELADQSGLIIPGIVSGKQFAFVRNEGGTSCRGAGGLVEFDGIRAERLETLPMVHSCPTTRIYSGKTVYTFSSNGSMIYLDLSYNSLSGTIPENFGLMSYLQVLNLGHNKLIGNIPDSFGGLKEIGVLDLSHNDLQGSIPASLGTLSFLNDLDVSNNNLSGPIPFGGQLTTFPASRYENNSGLCGVPLLPCSSGGRQPGSYHQGKKQSVAAGMVIGIIFFVVCIFVFTLAFYRVKKFQQKDEQKEKYIESLPTSGSSNWKLSGVPEPLSINIATFEKPLRKLTFAHLLEATNGFSDDSLIGSGGFGQVYKAKLRDDCIVAIKKLVHVTGQGDREFMAEMETIGKIKHRNLVPLLGYCKVGEERLLVYEYMKWGSLESVLHDRSKGVCLRLDWAARKKIAVGSARGLAFLHHSCIPHIIHRDMKSSNVLLDENFEARVSDFGMARLVNALDTHLSVSTLAGTPGYVPPEYYQSFRCTTKGDVYSYGVILLELLSGKKPIDPSEFGDDNNLVGWAKQLHMEDRDNGILDTELTVQKSCEGELHQYLRIAFACLEEKPFKRPTMIQVMAMFKELQVDSENDILDGFSMKDAVIDELGERV</sequence>
<dbReference type="EMBL" id="JARPOI010000002">
    <property type="protein sequence ID" value="KAJ9187141.1"/>
    <property type="molecule type" value="Genomic_DNA"/>
</dbReference>
<keyword evidence="9" id="KW-0732">Signal</keyword>
<evidence type="ECO:0000313" key="24">
    <source>
        <dbReference type="Proteomes" id="UP001174677"/>
    </source>
</evidence>
<dbReference type="Pfam" id="PF13855">
    <property type="entry name" value="LRR_8"/>
    <property type="match status" value="1"/>
</dbReference>
<dbReference type="InterPro" id="IPR032675">
    <property type="entry name" value="LRR_dom_sf"/>
</dbReference>
<protein>
    <recommendedName>
        <fullName evidence="3">non-specific serine/threonine protein kinase</fullName>
        <ecNumber evidence="3">2.7.11.1</ecNumber>
    </recommendedName>
</protein>
<feature type="binding site" evidence="20">
    <location>
        <position position="948"/>
    </location>
    <ligand>
        <name>ATP</name>
        <dbReference type="ChEBI" id="CHEBI:30616"/>
    </ligand>
</feature>
<dbReference type="SUPFAM" id="SSF56112">
    <property type="entry name" value="Protein kinase-like (PK-like)"/>
    <property type="match status" value="1"/>
</dbReference>
<evidence type="ECO:0000313" key="23">
    <source>
        <dbReference type="EMBL" id="KAJ9187141.1"/>
    </source>
</evidence>
<evidence type="ECO:0000259" key="22">
    <source>
        <dbReference type="PROSITE" id="PS50011"/>
    </source>
</evidence>
<evidence type="ECO:0000256" key="7">
    <source>
        <dbReference type="ARBA" id="ARBA00022679"/>
    </source>
</evidence>
<accession>A0ABQ9N3K6</accession>
<evidence type="ECO:0000256" key="5">
    <source>
        <dbReference type="ARBA" id="ARBA00022527"/>
    </source>
</evidence>
<dbReference type="Gene3D" id="1.10.510.10">
    <property type="entry name" value="Transferase(Phosphotransferase) domain 1"/>
    <property type="match status" value="1"/>
</dbReference>
<reference evidence="23" key="1">
    <citation type="journal article" date="2023" name="Plant Biotechnol. J.">
        <title>Chromosome-level wild Hevea brasiliensis genome provides new tools for genomic-assisted breeding and valuable loci to elevate rubber yield.</title>
        <authorList>
            <person name="Cheng H."/>
            <person name="Song X."/>
            <person name="Hu Y."/>
            <person name="Wu T."/>
            <person name="Yang Q."/>
            <person name="An Z."/>
            <person name="Feng S."/>
            <person name="Deng Z."/>
            <person name="Wu W."/>
            <person name="Zeng X."/>
            <person name="Tu M."/>
            <person name="Wang X."/>
            <person name="Huang H."/>
        </authorList>
    </citation>
    <scope>NUCLEOTIDE SEQUENCE</scope>
    <source>
        <strain evidence="23">MT/VB/25A 57/8</strain>
    </source>
</reference>
<dbReference type="PROSITE" id="PS00107">
    <property type="entry name" value="PROTEIN_KINASE_ATP"/>
    <property type="match status" value="1"/>
</dbReference>
<evidence type="ECO:0000256" key="15">
    <source>
        <dbReference type="ARBA" id="ARBA00023136"/>
    </source>
</evidence>